<evidence type="ECO:0000256" key="3">
    <source>
        <dbReference type="ARBA" id="ARBA00013252"/>
    </source>
</evidence>
<dbReference type="PANTHER" id="PTHR12599:SF0">
    <property type="entry name" value="PTERIN-4-ALPHA-CARBINOLAMINE DEHYDRATASE"/>
    <property type="match status" value="1"/>
</dbReference>
<organism evidence="5">
    <name type="scientific">marine metagenome</name>
    <dbReference type="NCBI Taxonomy" id="408172"/>
    <lineage>
        <taxon>unclassified sequences</taxon>
        <taxon>metagenomes</taxon>
        <taxon>ecological metagenomes</taxon>
    </lineage>
</organism>
<comment type="catalytic activity">
    <reaction evidence="1">
        <text>(4aS,6R)-4a-hydroxy-L-erythro-5,6,7,8-tetrahydrobiopterin = (6R)-L-erythro-6,7-dihydrobiopterin + H2O</text>
        <dbReference type="Rhea" id="RHEA:11920"/>
        <dbReference type="ChEBI" id="CHEBI:15377"/>
        <dbReference type="ChEBI" id="CHEBI:15642"/>
        <dbReference type="ChEBI" id="CHEBI:43120"/>
        <dbReference type="EC" id="4.2.1.96"/>
    </reaction>
</comment>
<gene>
    <name evidence="5" type="ORF">METZ01_LOCUS372302</name>
</gene>
<dbReference type="Pfam" id="PF01329">
    <property type="entry name" value="Pterin_4a"/>
    <property type="match status" value="1"/>
</dbReference>
<proteinExistence type="inferred from homology"/>
<evidence type="ECO:0000313" key="5">
    <source>
        <dbReference type="EMBL" id="SVD19448.1"/>
    </source>
</evidence>
<reference evidence="5" key="1">
    <citation type="submission" date="2018-05" db="EMBL/GenBank/DDBJ databases">
        <authorList>
            <person name="Lanie J.A."/>
            <person name="Ng W.-L."/>
            <person name="Kazmierczak K.M."/>
            <person name="Andrzejewski T.M."/>
            <person name="Davidsen T.M."/>
            <person name="Wayne K.J."/>
            <person name="Tettelin H."/>
            <person name="Glass J.I."/>
            <person name="Rusch D."/>
            <person name="Podicherti R."/>
            <person name="Tsui H.-C.T."/>
            <person name="Winkler M.E."/>
        </authorList>
    </citation>
    <scope>NUCLEOTIDE SEQUENCE</scope>
</reference>
<evidence type="ECO:0000256" key="2">
    <source>
        <dbReference type="ARBA" id="ARBA00006472"/>
    </source>
</evidence>
<accession>A0A382TDN0</accession>
<dbReference type="PANTHER" id="PTHR12599">
    <property type="entry name" value="PTERIN-4-ALPHA-CARBINOLAMINE DEHYDRATASE"/>
    <property type="match status" value="1"/>
</dbReference>
<dbReference type="SUPFAM" id="SSF55248">
    <property type="entry name" value="PCD-like"/>
    <property type="match status" value="1"/>
</dbReference>
<comment type="similarity">
    <text evidence="2">Belongs to the pterin-4-alpha-carbinolamine dehydratase family.</text>
</comment>
<dbReference type="AlphaFoldDB" id="A0A382TDN0"/>
<dbReference type="GO" id="GO:0006729">
    <property type="term" value="P:tetrahydrobiopterin biosynthetic process"/>
    <property type="evidence" value="ECO:0007669"/>
    <property type="project" value="InterPro"/>
</dbReference>
<dbReference type="InterPro" id="IPR036428">
    <property type="entry name" value="PCD_sf"/>
</dbReference>
<dbReference type="EC" id="4.2.1.96" evidence="3"/>
<dbReference type="GO" id="GO:0008124">
    <property type="term" value="F:4-alpha-hydroxytetrahydrobiopterin dehydratase activity"/>
    <property type="evidence" value="ECO:0007669"/>
    <property type="project" value="UniProtKB-EC"/>
</dbReference>
<dbReference type="CDD" id="cd00488">
    <property type="entry name" value="PCD_DCoH"/>
    <property type="match status" value="1"/>
</dbReference>
<dbReference type="InterPro" id="IPR001533">
    <property type="entry name" value="Pterin_deHydtase"/>
</dbReference>
<evidence type="ECO:0000256" key="4">
    <source>
        <dbReference type="ARBA" id="ARBA00023239"/>
    </source>
</evidence>
<keyword evidence="4" id="KW-0456">Lyase</keyword>
<sequence>MLISPDEINKSLSNKGWEYVDKKISKSFTFDTYMDGINFVQKIAELSERNNHHPEISIGWCLVAINITSHDMGGVTTNCVNLAIGIDNIFDT</sequence>
<protein>
    <recommendedName>
        <fullName evidence="3">4a-hydroxytetrahydrobiopterin dehydratase</fullName>
        <ecNumber evidence="3">4.2.1.96</ecNumber>
    </recommendedName>
</protein>
<dbReference type="NCBIfam" id="NF002017">
    <property type="entry name" value="PRK00823.1-2"/>
    <property type="match status" value="1"/>
</dbReference>
<evidence type="ECO:0000256" key="1">
    <source>
        <dbReference type="ARBA" id="ARBA00001554"/>
    </source>
</evidence>
<dbReference type="EMBL" id="UINC01135356">
    <property type="protein sequence ID" value="SVD19448.1"/>
    <property type="molecule type" value="Genomic_DNA"/>
</dbReference>
<name>A0A382TDN0_9ZZZZ</name>
<dbReference type="Gene3D" id="3.30.1360.20">
    <property type="entry name" value="Transcriptional coactivator/pterin dehydratase"/>
    <property type="match status" value="1"/>
</dbReference>